<dbReference type="GO" id="GO:0006302">
    <property type="term" value="P:double-strand break repair"/>
    <property type="evidence" value="ECO:0007669"/>
    <property type="project" value="InterPro"/>
</dbReference>
<keyword evidence="7" id="KW-1185">Reference proteome</keyword>
<comment type="subunit">
    <text evidence="2">Heterodimer of SbcC and SbcD.</text>
</comment>
<evidence type="ECO:0000256" key="1">
    <source>
        <dbReference type="ARBA" id="ARBA00006930"/>
    </source>
</evidence>
<sequence length="969" mass="111750">MRPIKLELKNFGPFINETIHFDELNQQQLFLISGRTGSGKTILFDAMTYALYGEASTKDRDKNALRSQFAASDEVSSVTFTFKVRGATYVAERQLPYKKPGNKNLTDTKFQLKDITSDDKLLAARPSEGKQAVLDIMKVDANQFRQILILPQGEFKRFLVSSSSQKQPVLRTLFSTDRFRQLEEKLTAETKELDATVQKMENQIYMHLEQLKIDADVTGSIELQLSHYKNEQINLLAELSHLSSDLTALRTKEKEQQVNVETARQLEDWYKEAAQLEQERDELKAQEKVINQKKEQLLKYQVLERLAEMNNQLIKLKQKSTDWTAELDSLTHQSAEQSAQLEQHKETLSQLKVQDEAICQAITARDNLRHYINDDDWRHLKEKLNTEKNSCTELTANLAASQVSSSEELYEQLQQSHKQRQQLSETLQNLQLQYSTVQSDIKNKEQHNEKVAERHQYEEELKTITIDDRASYAAEVFVVRQHVHVGDQCPVCQQLIHTLPDAQDEAEALKEQQQYKEQLRKKIRLESLIEQLQHMTLIDVSDDKEKLQQLQNDIDKLKETQRGVDESTAAFEKEYQAALTSQKSYAELKAAVQQSEREVLYLEDRWKKFVLDTGFQTFNDFEQSFEQREQQINAYQKQVSELERQINQEENGLKVKQSERSRLHDLISDEKAEAEVTEKKLSDELQKYHLTADDLADEIDGMRSETLQKEIEIYKQSVHGVEVKLDSLKSNIAGRDLMKTAVLEEQLVQLKQNLNDKQEKETTLKIRCEDNQQLLNQISALYEDYLAQVDSQKELLDLSRLLGGKNQHHLTLENYVLAYYLDQTLKLSNLRLSDMTHHRYQFRRKQTKSQGYSGLDIEIFDHYSNQVRDITTLSGGETFLASLSLALGLSDYVTQLSGGISLESVFIDEGFGTLDNETLETAIECLVELERSGKMVGLISHVAMLKDRIPAILHVESSGYLSTTHFSVK</sequence>
<proteinExistence type="inferred from homology"/>
<name>A0A4R6BN12_9STAP</name>
<dbReference type="PANTHER" id="PTHR32114">
    <property type="entry name" value="ABC TRANSPORTER ABCH.3"/>
    <property type="match status" value="1"/>
</dbReference>
<evidence type="ECO:0000313" key="6">
    <source>
        <dbReference type="EMBL" id="TDM03082.1"/>
    </source>
</evidence>
<accession>A0A4R6BN12</accession>
<dbReference type="Pfam" id="PF13476">
    <property type="entry name" value="AAA_23"/>
    <property type="match status" value="1"/>
</dbReference>
<protein>
    <recommendedName>
        <fullName evidence="3">Nuclease SbcCD subunit C</fullName>
    </recommendedName>
</protein>
<evidence type="ECO:0000259" key="5">
    <source>
        <dbReference type="Pfam" id="PF13476"/>
    </source>
</evidence>
<dbReference type="InterPro" id="IPR027417">
    <property type="entry name" value="P-loop_NTPase"/>
</dbReference>
<feature type="coiled-coil region" evidence="4">
    <location>
        <begin position="492"/>
        <end position="659"/>
    </location>
</feature>
<feature type="domain" description="Rad50/SbcC-type AAA" evidence="5">
    <location>
        <begin position="5"/>
        <end position="211"/>
    </location>
</feature>
<reference evidence="6 7" key="1">
    <citation type="submission" date="2019-01" db="EMBL/GenBank/DDBJ databases">
        <title>Draft genome sequences of the type strains of six Macrococcus species.</title>
        <authorList>
            <person name="Mazhar S."/>
            <person name="Altermann E."/>
            <person name="Hill C."/>
            <person name="Mcauliffe O."/>
        </authorList>
    </citation>
    <scope>NUCLEOTIDE SEQUENCE [LARGE SCALE GENOMIC DNA]</scope>
    <source>
        <strain evidence="6 7">CCM4809</strain>
    </source>
</reference>
<evidence type="ECO:0000256" key="2">
    <source>
        <dbReference type="ARBA" id="ARBA00011322"/>
    </source>
</evidence>
<evidence type="ECO:0000256" key="4">
    <source>
        <dbReference type="SAM" id="Coils"/>
    </source>
</evidence>
<dbReference type="Gene3D" id="3.40.50.300">
    <property type="entry name" value="P-loop containing nucleotide triphosphate hydrolases"/>
    <property type="match status" value="2"/>
</dbReference>
<dbReference type="Pfam" id="PF13558">
    <property type="entry name" value="SbcC_Walker_B"/>
    <property type="match status" value="1"/>
</dbReference>
<dbReference type="InterPro" id="IPR038729">
    <property type="entry name" value="Rad50/SbcC_AAA"/>
</dbReference>
<keyword evidence="4" id="KW-0175">Coiled coil</keyword>
<gene>
    <name evidence="6" type="ORF">ERX37_03075</name>
</gene>
<dbReference type="PANTHER" id="PTHR32114:SF2">
    <property type="entry name" value="ABC TRANSPORTER ABCH.3"/>
    <property type="match status" value="1"/>
</dbReference>
<feature type="coiled-coil region" evidence="4">
    <location>
        <begin position="259"/>
        <end position="354"/>
    </location>
</feature>
<comment type="caution">
    <text evidence="6">The sequence shown here is derived from an EMBL/GenBank/DDBJ whole genome shotgun (WGS) entry which is preliminary data.</text>
</comment>
<organism evidence="6 7">
    <name type="scientific">Macrococcus hajekii</name>
    <dbReference type="NCBI Taxonomy" id="198482"/>
    <lineage>
        <taxon>Bacteria</taxon>
        <taxon>Bacillati</taxon>
        <taxon>Bacillota</taxon>
        <taxon>Bacilli</taxon>
        <taxon>Bacillales</taxon>
        <taxon>Staphylococcaceae</taxon>
        <taxon>Macrococcus</taxon>
    </lineage>
</organism>
<feature type="coiled-coil region" evidence="4">
    <location>
        <begin position="406"/>
        <end position="447"/>
    </location>
</feature>
<evidence type="ECO:0000313" key="7">
    <source>
        <dbReference type="Proteomes" id="UP000295328"/>
    </source>
</evidence>
<dbReference type="SUPFAM" id="SSF52540">
    <property type="entry name" value="P-loop containing nucleoside triphosphate hydrolases"/>
    <property type="match status" value="1"/>
</dbReference>
<dbReference type="RefSeq" id="WP_133429170.1">
    <property type="nucleotide sequence ID" value="NZ_BMCC01000002.1"/>
</dbReference>
<dbReference type="AlphaFoldDB" id="A0A4R6BN12"/>
<dbReference type="EMBL" id="SCWE01000001">
    <property type="protein sequence ID" value="TDM03082.1"/>
    <property type="molecule type" value="Genomic_DNA"/>
</dbReference>
<comment type="similarity">
    <text evidence="1">Belongs to the SMC family. SbcC subfamily.</text>
</comment>
<dbReference type="Proteomes" id="UP000295328">
    <property type="component" value="Unassembled WGS sequence"/>
</dbReference>
<dbReference type="OrthoDB" id="9795626at2"/>
<dbReference type="GO" id="GO:0016887">
    <property type="term" value="F:ATP hydrolysis activity"/>
    <property type="evidence" value="ECO:0007669"/>
    <property type="project" value="InterPro"/>
</dbReference>
<feature type="coiled-coil region" evidence="4">
    <location>
        <begin position="740"/>
        <end position="767"/>
    </location>
</feature>
<evidence type="ECO:0000256" key="3">
    <source>
        <dbReference type="ARBA" id="ARBA00013368"/>
    </source>
</evidence>